<dbReference type="EC" id="1.17.4.1" evidence="2 9"/>
<keyword evidence="7 9" id="KW-0215">Deoxyribonucleotide synthesis</keyword>
<proteinExistence type="inferred from homology"/>
<dbReference type="GO" id="GO:0009263">
    <property type="term" value="P:deoxyribonucleotide biosynthetic process"/>
    <property type="evidence" value="ECO:0007669"/>
    <property type="project" value="UniProtKB-KW"/>
</dbReference>
<evidence type="ECO:0000256" key="6">
    <source>
        <dbReference type="ARBA" id="ARBA00023002"/>
    </source>
</evidence>
<dbReference type="SUPFAM" id="SSF51998">
    <property type="entry name" value="PFL-like glycyl radical enzymes"/>
    <property type="match status" value="1"/>
</dbReference>
<evidence type="ECO:0000256" key="7">
    <source>
        <dbReference type="ARBA" id="ARBA00023116"/>
    </source>
</evidence>
<comment type="similarity">
    <text evidence="1 9">Belongs to the ribonucleoside diphosphate reductase large chain family.</text>
</comment>
<evidence type="ECO:0000313" key="11">
    <source>
        <dbReference type="EMBL" id="ATW58011.1"/>
    </source>
</evidence>
<dbReference type="SUPFAM" id="SSF48168">
    <property type="entry name" value="R1 subunit of ribonucleotide reductase, N-terminal domain"/>
    <property type="match status" value="1"/>
</dbReference>
<dbReference type="InterPro" id="IPR039718">
    <property type="entry name" value="Rrm1"/>
</dbReference>
<dbReference type="UniPathway" id="UPA00326"/>
<dbReference type="Pfam" id="PF00317">
    <property type="entry name" value="Ribonuc_red_lgN"/>
    <property type="match status" value="1"/>
</dbReference>
<evidence type="ECO:0000313" key="12">
    <source>
        <dbReference type="Proteomes" id="UP000241592"/>
    </source>
</evidence>
<name>A0A2H4P767_9CAUD</name>
<dbReference type="PANTHER" id="PTHR11573:SF6">
    <property type="entry name" value="RIBONUCLEOSIDE-DIPHOSPHATE REDUCTASE LARGE SUBUNIT"/>
    <property type="match status" value="1"/>
</dbReference>
<dbReference type="PROSITE" id="PS51161">
    <property type="entry name" value="ATP_CONE"/>
    <property type="match status" value="1"/>
</dbReference>
<keyword evidence="3" id="KW-0021">Allosteric enzyme</keyword>
<evidence type="ECO:0000259" key="10">
    <source>
        <dbReference type="PROSITE" id="PS51161"/>
    </source>
</evidence>
<dbReference type="Gene3D" id="3.20.70.20">
    <property type="match status" value="1"/>
</dbReference>
<dbReference type="EMBL" id="MG018927">
    <property type="protein sequence ID" value="ATW58011.1"/>
    <property type="molecule type" value="Genomic_DNA"/>
</dbReference>
<evidence type="ECO:0000256" key="8">
    <source>
        <dbReference type="PROSITE-ProRule" id="PRU00492"/>
    </source>
</evidence>
<evidence type="ECO:0000256" key="3">
    <source>
        <dbReference type="ARBA" id="ARBA00022533"/>
    </source>
</evidence>
<organism evidence="11 12">
    <name type="scientific">Pseudomonas phage nickie</name>
    <dbReference type="NCBI Taxonomy" id="2048977"/>
    <lineage>
        <taxon>Viruses</taxon>
        <taxon>Duplodnaviria</taxon>
        <taxon>Heunggongvirae</taxon>
        <taxon>Uroviricota</taxon>
        <taxon>Caudoviricetes</taxon>
        <taxon>Nickievirus</taxon>
        <taxon>Nickievirus nickie</taxon>
    </lineage>
</organism>
<dbReference type="PRINTS" id="PR01183">
    <property type="entry name" value="RIBORDTASEM1"/>
</dbReference>
<dbReference type="InterPro" id="IPR013509">
    <property type="entry name" value="RNR_lsu_N"/>
</dbReference>
<dbReference type="Pfam" id="PF03477">
    <property type="entry name" value="ATP-cone"/>
    <property type="match status" value="1"/>
</dbReference>
<keyword evidence="12" id="KW-1185">Reference proteome</keyword>
<evidence type="ECO:0000256" key="9">
    <source>
        <dbReference type="RuleBase" id="RU003410"/>
    </source>
</evidence>
<dbReference type="CDD" id="cd01679">
    <property type="entry name" value="RNR_I"/>
    <property type="match status" value="1"/>
</dbReference>
<evidence type="ECO:0000256" key="1">
    <source>
        <dbReference type="ARBA" id="ARBA00010406"/>
    </source>
</evidence>
<dbReference type="GeneID" id="40097401"/>
<evidence type="ECO:0000256" key="2">
    <source>
        <dbReference type="ARBA" id="ARBA00012274"/>
    </source>
</evidence>
<dbReference type="InterPro" id="IPR013346">
    <property type="entry name" value="NrdE_NrdA_C"/>
</dbReference>
<dbReference type="RefSeq" id="YP_009620745.1">
    <property type="nucleotide sequence ID" value="NC_042091.1"/>
</dbReference>
<dbReference type="GO" id="GO:0004748">
    <property type="term" value="F:ribonucleoside-diphosphate reductase activity, thioredoxin disulfide as acceptor"/>
    <property type="evidence" value="ECO:0007669"/>
    <property type="project" value="UniProtKB-EC"/>
</dbReference>
<sequence>MQVTKSNGSKQDFDIAKIMAHSEWACRGLNVCQSELDASLQIQFYEGMSTSEIAQAQIQTASSLISLAQPEFDKVTARFVLQRIYKQVTGGDIKYPSIRAMLSQGTLFQQLDNRLLDGRFDLEALDAAIQPERDDLFAYLGIQTIADRYLLTRPLTANGSKAIYEMPQHFWMRVAMGLSLLEADPTASAIEFYNVFSQMDYVPSTPTLFNSGTRHAQMSSCYLSYVPDDLELIFDLGITQSALLSKFAGGVGTDWTEVRANKSVIKSTNGKSNGIVPFLKIYNQTAVAVNQGGKRKGAFSPYLEIWHDDFTDYCDLRLQTGDDNLRTHDIHPAAWVPDLFMERKEAGGMWSFFCPSDVPGLHDLYGDDFKKAYEAAEAAGLARRQLPAMDVWKNHLDKLVRTGYPWITFKDACNRRNPQAHAGVVHNSNLCTEITLINSKDETAVCNLGSIVLGNHVRNGQIDTDKLQRTVKTAVRALDNVIDLNFYPTPETERSNLRHRPIGLGVMGYAEAMLQCGIDWESQDHLQWADETFEQINFYSIKASMELAKERGAYPTFPGSTWSQGKLTIDTAKDQKVNFFSPVEWQLLREDVVKYGIRNSNIMAIAPTATIANIVGTTECIQLINERELTKDNLSGRFLQINPLHKYNRPELVKTVWEVDQLWTIKAAARRQKWICQSQSLNLYKTKDVKGRTLDLWYTTAWKLDVKTTYYLRNQGATDGAGRIEDKAEVTAAPEVVVAPEVITEYFQCEACQ</sequence>
<reference evidence="11 12" key="1">
    <citation type="submission" date="2017-09" db="EMBL/GenBank/DDBJ databases">
        <authorList>
            <person name="Ehlers B."/>
            <person name="Leendertz F.H."/>
        </authorList>
    </citation>
    <scope>NUCLEOTIDE SEQUENCE [LARGE SCALE GENOMIC DNA]</scope>
</reference>
<dbReference type="PANTHER" id="PTHR11573">
    <property type="entry name" value="RIBONUCLEOSIDE-DIPHOSPHATE REDUCTASE LARGE CHAIN"/>
    <property type="match status" value="1"/>
</dbReference>
<dbReference type="GO" id="GO:0005524">
    <property type="term" value="F:ATP binding"/>
    <property type="evidence" value="ECO:0007669"/>
    <property type="project" value="UniProtKB-UniRule"/>
</dbReference>
<dbReference type="PROSITE" id="PS00089">
    <property type="entry name" value="RIBORED_LARGE"/>
    <property type="match status" value="1"/>
</dbReference>
<comment type="function">
    <text evidence="9">Provides the precursors necessary for DNA synthesis. Catalyzes the biosynthesis of deoxyribonucleotides from the corresponding ribonucleotides.</text>
</comment>
<protein>
    <recommendedName>
        <fullName evidence="2 9">Ribonucleoside-diphosphate reductase</fullName>
        <ecNumber evidence="2 9">1.17.4.1</ecNumber>
    </recommendedName>
</protein>
<accession>A0A2H4P767</accession>
<dbReference type="InterPro" id="IPR000788">
    <property type="entry name" value="RNR_lg_C"/>
</dbReference>
<dbReference type="InterPro" id="IPR008926">
    <property type="entry name" value="RNR_R1-su_N"/>
</dbReference>
<comment type="catalytic activity">
    <reaction evidence="9">
        <text>a 2'-deoxyribonucleoside 5'-diphosphate + [thioredoxin]-disulfide + H2O = a ribonucleoside 5'-diphosphate + [thioredoxin]-dithiol</text>
        <dbReference type="Rhea" id="RHEA:23252"/>
        <dbReference type="Rhea" id="RHEA-COMP:10698"/>
        <dbReference type="Rhea" id="RHEA-COMP:10700"/>
        <dbReference type="ChEBI" id="CHEBI:15377"/>
        <dbReference type="ChEBI" id="CHEBI:29950"/>
        <dbReference type="ChEBI" id="CHEBI:50058"/>
        <dbReference type="ChEBI" id="CHEBI:57930"/>
        <dbReference type="ChEBI" id="CHEBI:73316"/>
        <dbReference type="EC" id="1.17.4.1"/>
    </reaction>
</comment>
<keyword evidence="5 8" id="KW-0067">ATP-binding</keyword>
<feature type="domain" description="ATP-cone" evidence="10">
    <location>
        <begin position="1"/>
        <end position="90"/>
    </location>
</feature>
<keyword evidence="4 8" id="KW-0547">Nucleotide-binding</keyword>
<dbReference type="KEGG" id="vg:40097401"/>
<dbReference type="OrthoDB" id="2980at10239"/>
<evidence type="ECO:0000256" key="5">
    <source>
        <dbReference type="ARBA" id="ARBA00022840"/>
    </source>
</evidence>
<dbReference type="InterPro" id="IPR005144">
    <property type="entry name" value="ATP-cone_dom"/>
</dbReference>
<dbReference type="Pfam" id="PF02867">
    <property type="entry name" value="Ribonuc_red_lgC"/>
    <property type="match status" value="1"/>
</dbReference>
<keyword evidence="6 9" id="KW-0560">Oxidoreductase</keyword>
<gene>
    <name evidence="11" type="primary">nrdA</name>
    <name evidence="11" type="ORF">CNR34_00078</name>
</gene>
<dbReference type="Proteomes" id="UP000241592">
    <property type="component" value="Segment"/>
</dbReference>
<evidence type="ECO:0000256" key="4">
    <source>
        <dbReference type="ARBA" id="ARBA00022741"/>
    </source>
</evidence>
<dbReference type="NCBIfam" id="TIGR02506">
    <property type="entry name" value="NrdE_NrdA"/>
    <property type="match status" value="1"/>
</dbReference>